<gene>
    <name evidence="8" type="ORF">GCM10011401_10210</name>
</gene>
<keyword evidence="1" id="KW-0540">Nuclease</keyword>
<dbReference type="GO" id="GO:0006298">
    <property type="term" value="P:mismatch repair"/>
    <property type="evidence" value="ECO:0007669"/>
    <property type="project" value="InterPro"/>
</dbReference>
<evidence type="ECO:0000256" key="6">
    <source>
        <dbReference type="ARBA" id="ARBA00029466"/>
    </source>
</evidence>
<keyword evidence="9" id="KW-1185">Reference proteome</keyword>
<proteinExistence type="inferred from homology"/>
<comment type="similarity">
    <text evidence="6">Belongs to the Vsr family.</text>
</comment>
<comment type="caution">
    <text evidence="8">The sequence shown here is derived from an EMBL/GenBank/DDBJ whole genome shotgun (WGS) entry which is preliminary data.</text>
</comment>
<dbReference type="GO" id="GO:0004519">
    <property type="term" value="F:endonuclease activity"/>
    <property type="evidence" value="ECO:0007669"/>
    <property type="project" value="UniProtKB-KW"/>
</dbReference>
<name>A0A917ARI4_9MICC</name>
<evidence type="ECO:0000256" key="3">
    <source>
        <dbReference type="ARBA" id="ARBA00022763"/>
    </source>
</evidence>
<keyword evidence="2" id="KW-0255">Endonuclease</keyword>
<evidence type="ECO:0000256" key="2">
    <source>
        <dbReference type="ARBA" id="ARBA00022759"/>
    </source>
</evidence>
<accession>A0A917ARI4</accession>
<evidence type="ECO:0008006" key="10">
    <source>
        <dbReference type="Google" id="ProtNLM"/>
    </source>
</evidence>
<dbReference type="EMBL" id="BMIS01000003">
    <property type="protein sequence ID" value="GGE65011.1"/>
    <property type="molecule type" value="Genomic_DNA"/>
</dbReference>
<dbReference type="Gene3D" id="3.40.960.10">
    <property type="entry name" value="VSR Endonuclease"/>
    <property type="match status" value="1"/>
</dbReference>
<evidence type="ECO:0000313" key="8">
    <source>
        <dbReference type="EMBL" id="GGE65011.1"/>
    </source>
</evidence>
<dbReference type="InterPro" id="IPR011335">
    <property type="entry name" value="Restrct_endonuc-II-like"/>
</dbReference>
<evidence type="ECO:0000256" key="7">
    <source>
        <dbReference type="SAM" id="MobiDB-lite"/>
    </source>
</evidence>
<sequence length="142" mass="16461">MAESWASSDHSRRTMRANRGRDTKPELLIRRALHARGWRFRVGYRPLPQDRRRTVDIAFTRKRVIVLIDGCFWHGCSEHFIPPVANADYWRAKIRRNQERDVETNALLRAEGWTVLRVWEHESVDGAVAIIEGSLQGAISEG</sequence>
<evidence type="ECO:0000313" key="9">
    <source>
        <dbReference type="Proteomes" id="UP000633136"/>
    </source>
</evidence>
<dbReference type="InterPro" id="IPR004603">
    <property type="entry name" value="DNA_mismatch_endonuc_vsr"/>
</dbReference>
<dbReference type="CDD" id="cd00221">
    <property type="entry name" value="Vsr"/>
    <property type="match status" value="1"/>
</dbReference>
<feature type="region of interest" description="Disordered" evidence="7">
    <location>
        <begin position="1"/>
        <end position="20"/>
    </location>
</feature>
<protein>
    <recommendedName>
        <fullName evidence="10">Very short patch repair endonuclease</fullName>
    </recommendedName>
</protein>
<dbReference type="RefSeq" id="WP_188683336.1">
    <property type="nucleotide sequence ID" value="NZ_BMIS01000003.1"/>
</dbReference>
<evidence type="ECO:0000256" key="1">
    <source>
        <dbReference type="ARBA" id="ARBA00022722"/>
    </source>
</evidence>
<evidence type="ECO:0000256" key="4">
    <source>
        <dbReference type="ARBA" id="ARBA00022801"/>
    </source>
</evidence>
<reference evidence="8" key="2">
    <citation type="submission" date="2020-09" db="EMBL/GenBank/DDBJ databases">
        <authorList>
            <person name="Sun Q."/>
            <person name="Zhou Y."/>
        </authorList>
    </citation>
    <scope>NUCLEOTIDE SEQUENCE</scope>
    <source>
        <strain evidence="8">CGMCC 1.15388</strain>
    </source>
</reference>
<dbReference type="AlphaFoldDB" id="A0A917ARI4"/>
<keyword evidence="3" id="KW-0227">DNA damage</keyword>
<reference evidence="8" key="1">
    <citation type="journal article" date="2014" name="Int. J. Syst. Evol. Microbiol.">
        <title>Complete genome sequence of Corynebacterium casei LMG S-19264T (=DSM 44701T), isolated from a smear-ripened cheese.</title>
        <authorList>
            <consortium name="US DOE Joint Genome Institute (JGI-PGF)"/>
            <person name="Walter F."/>
            <person name="Albersmeier A."/>
            <person name="Kalinowski J."/>
            <person name="Ruckert C."/>
        </authorList>
    </citation>
    <scope>NUCLEOTIDE SEQUENCE</scope>
    <source>
        <strain evidence="8">CGMCC 1.15388</strain>
    </source>
</reference>
<dbReference type="Proteomes" id="UP000633136">
    <property type="component" value="Unassembled WGS sequence"/>
</dbReference>
<dbReference type="NCBIfam" id="TIGR00632">
    <property type="entry name" value="vsr"/>
    <property type="match status" value="1"/>
</dbReference>
<evidence type="ECO:0000256" key="5">
    <source>
        <dbReference type="ARBA" id="ARBA00023204"/>
    </source>
</evidence>
<dbReference type="Pfam" id="PF03852">
    <property type="entry name" value="Vsr"/>
    <property type="match status" value="1"/>
</dbReference>
<dbReference type="GO" id="GO:0016787">
    <property type="term" value="F:hydrolase activity"/>
    <property type="evidence" value="ECO:0007669"/>
    <property type="project" value="UniProtKB-KW"/>
</dbReference>
<organism evidence="8 9">
    <name type="scientific">Nesterenkonia cremea</name>
    <dbReference type="NCBI Taxonomy" id="1882340"/>
    <lineage>
        <taxon>Bacteria</taxon>
        <taxon>Bacillati</taxon>
        <taxon>Actinomycetota</taxon>
        <taxon>Actinomycetes</taxon>
        <taxon>Micrococcales</taxon>
        <taxon>Micrococcaceae</taxon>
        <taxon>Nesterenkonia</taxon>
    </lineage>
</organism>
<keyword evidence="5" id="KW-0234">DNA repair</keyword>
<keyword evidence="4" id="KW-0378">Hydrolase</keyword>
<dbReference type="SUPFAM" id="SSF52980">
    <property type="entry name" value="Restriction endonuclease-like"/>
    <property type="match status" value="1"/>
</dbReference>